<reference evidence="3" key="1">
    <citation type="journal article" date="2015" name="Nature">
        <title>Complex archaea that bridge the gap between prokaryotes and eukaryotes.</title>
        <authorList>
            <person name="Spang A."/>
            <person name="Saw J.H."/>
            <person name="Jorgensen S.L."/>
            <person name="Zaremba-Niedzwiedzka K."/>
            <person name="Martijn J."/>
            <person name="Lind A.E."/>
            <person name="van Eijk R."/>
            <person name="Schleper C."/>
            <person name="Guy L."/>
            <person name="Ettema T.J."/>
        </authorList>
    </citation>
    <scope>NUCLEOTIDE SEQUENCE</scope>
</reference>
<dbReference type="InterPro" id="IPR006517">
    <property type="entry name" value="Phage_terminase_lsu-like_C"/>
</dbReference>
<dbReference type="AlphaFoldDB" id="A0A0F9IC53"/>
<dbReference type="Pfam" id="PF17289">
    <property type="entry name" value="Terminase_6C"/>
    <property type="match status" value="1"/>
</dbReference>
<dbReference type="InterPro" id="IPR035421">
    <property type="entry name" value="Terminase_6C"/>
</dbReference>
<evidence type="ECO:0000256" key="1">
    <source>
        <dbReference type="ARBA" id="ARBA00022612"/>
    </source>
</evidence>
<accession>A0A0F9IC53</accession>
<organism evidence="3">
    <name type="scientific">marine sediment metagenome</name>
    <dbReference type="NCBI Taxonomy" id="412755"/>
    <lineage>
        <taxon>unclassified sequences</taxon>
        <taxon>metagenomes</taxon>
        <taxon>ecological metagenomes</taxon>
    </lineage>
</organism>
<gene>
    <name evidence="3" type="ORF">LCGC14_1597340</name>
</gene>
<evidence type="ECO:0000259" key="2">
    <source>
        <dbReference type="Pfam" id="PF17289"/>
    </source>
</evidence>
<evidence type="ECO:0000313" key="3">
    <source>
        <dbReference type="EMBL" id="KKM25201.1"/>
    </source>
</evidence>
<keyword evidence="1" id="KW-1188">Viral release from host cell</keyword>
<feature type="non-terminal residue" evidence="3">
    <location>
        <position position="1"/>
    </location>
</feature>
<name>A0A0F9IC53_9ZZZZ</name>
<dbReference type="NCBIfam" id="TIGR01630">
    <property type="entry name" value="psiM2_ORF9"/>
    <property type="match status" value="1"/>
</dbReference>
<protein>
    <recommendedName>
        <fullName evidence="2">Terminase large subunit gp17-like C-terminal domain-containing protein</fullName>
    </recommendedName>
</protein>
<feature type="domain" description="Terminase large subunit gp17-like C-terminal" evidence="2">
    <location>
        <begin position="77"/>
        <end position="227"/>
    </location>
</feature>
<dbReference type="EMBL" id="LAZR01012764">
    <property type="protein sequence ID" value="KKM25201.1"/>
    <property type="molecule type" value="Genomic_DNA"/>
</dbReference>
<sequence length="242" mass="26775">SDVKSLTFIPAKLADNPILTGTDPSYRATLRSMPRVEREKLLGGNWNVRIEAGSFFRRSYFEIVDAPPAKVRGRIRAWDLAATKPTKSNPDPDWTVGVKLSIDADNILYIEHVERLRDGPLGVERALQNTASGDGKQCHIGLWQDPGQAGKTQIAHLRGKLLGFVIKVERAARDKQTYAMPPSSSAEGGRIKVVRGPWNDAFFAIVEGFPDGAHDDDVDALSLAHLKLVKSNLERLRRMVGR</sequence>
<proteinExistence type="predicted"/>
<comment type="caution">
    <text evidence="3">The sequence shown here is derived from an EMBL/GenBank/DDBJ whole genome shotgun (WGS) entry which is preliminary data.</text>
</comment>